<dbReference type="InterPro" id="IPR008024">
    <property type="entry name" value="YiaAB"/>
</dbReference>
<keyword evidence="1" id="KW-0812">Transmembrane</keyword>
<reference evidence="3 4" key="1">
    <citation type="submission" date="2017-06" db="EMBL/GenBank/DDBJ databases">
        <authorList>
            <person name="Kim H.J."/>
            <person name="Triplett B.A."/>
        </authorList>
    </citation>
    <scope>NUCLEOTIDE SEQUENCE [LARGE SCALE GENOMIC DNA]</scope>
    <source>
        <strain evidence="3 4">DSM 14713</strain>
    </source>
</reference>
<accession>A0A250IEG3</accession>
<dbReference type="GO" id="GO:0006974">
    <property type="term" value="P:DNA damage response"/>
    <property type="evidence" value="ECO:0007669"/>
    <property type="project" value="TreeGrafter"/>
</dbReference>
<evidence type="ECO:0000313" key="4">
    <source>
        <dbReference type="Proteomes" id="UP000217289"/>
    </source>
</evidence>
<name>A0A250IEG3_9BACT</name>
<dbReference type="Proteomes" id="UP000217289">
    <property type="component" value="Chromosome"/>
</dbReference>
<sequence>MSRSPHHSAVKQGHSGAWIIQTWLSFALSVGVTTVGIWHLPVDGWQKAFLGMGLLFSVGSTFTLSKTVRDQHEQESITARIDEARVTKLLAEVDPVVLK</sequence>
<dbReference type="RefSeq" id="WP_095978081.1">
    <property type="nucleotide sequence ID" value="NZ_CP022163.1"/>
</dbReference>
<gene>
    <name evidence="3" type="ORF">MEBOL_002981</name>
</gene>
<dbReference type="EMBL" id="CP022163">
    <property type="protein sequence ID" value="ATB29531.1"/>
    <property type="molecule type" value="Genomic_DNA"/>
</dbReference>
<keyword evidence="1" id="KW-1133">Transmembrane helix</keyword>
<dbReference type="KEGG" id="mbd:MEBOL_002981"/>
<protein>
    <recommendedName>
        <fullName evidence="2">YiaAB two helix domain-containing protein</fullName>
    </recommendedName>
</protein>
<keyword evidence="4" id="KW-1185">Reference proteome</keyword>
<keyword evidence="1" id="KW-0472">Membrane</keyword>
<dbReference type="AlphaFoldDB" id="A0A250IEG3"/>
<dbReference type="InterPro" id="IPR038972">
    <property type="entry name" value="YiaA-like"/>
</dbReference>
<dbReference type="PANTHER" id="PTHR37290">
    <property type="entry name" value="INNER MEMBRANE PROTEIN YIAA-RELATED"/>
    <property type="match status" value="1"/>
</dbReference>
<dbReference type="PANTHER" id="PTHR37290:SF1">
    <property type="entry name" value="INNER MEMBRANE PROTEIN YIAA"/>
    <property type="match status" value="1"/>
</dbReference>
<feature type="domain" description="YiaAB two helix" evidence="2">
    <location>
        <begin position="18"/>
        <end position="70"/>
    </location>
</feature>
<dbReference type="GO" id="GO:0005886">
    <property type="term" value="C:plasma membrane"/>
    <property type="evidence" value="ECO:0007669"/>
    <property type="project" value="TreeGrafter"/>
</dbReference>
<organism evidence="3 4">
    <name type="scientific">Melittangium boletus DSM 14713</name>
    <dbReference type="NCBI Taxonomy" id="1294270"/>
    <lineage>
        <taxon>Bacteria</taxon>
        <taxon>Pseudomonadati</taxon>
        <taxon>Myxococcota</taxon>
        <taxon>Myxococcia</taxon>
        <taxon>Myxococcales</taxon>
        <taxon>Cystobacterineae</taxon>
        <taxon>Archangiaceae</taxon>
        <taxon>Melittangium</taxon>
    </lineage>
</organism>
<evidence type="ECO:0000313" key="3">
    <source>
        <dbReference type="EMBL" id="ATB29531.1"/>
    </source>
</evidence>
<dbReference type="Pfam" id="PF05360">
    <property type="entry name" value="YiaAB"/>
    <property type="match status" value="1"/>
</dbReference>
<evidence type="ECO:0000259" key="2">
    <source>
        <dbReference type="Pfam" id="PF05360"/>
    </source>
</evidence>
<dbReference type="OrthoDB" id="163792at2"/>
<feature type="transmembrane region" description="Helical" evidence="1">
    <location>
        <begin position="20"/>
        <end position="39"/>
    </location>
</feature>
<proteinExistence type="predicted"/>
<evidence type="ECO:0000256" key="1">
    <source>
        <dbReference type="SAM" id="Phobius"/>
    </source>
</evidence>